<evidence type="ECO:0000256" key="1">
    <source>
        <dbReference type="ARBA" id="ARBA00007692"/>
    </source>
</evidence>
<organism evidence="3 4">
    <name type="scientific">Strongylocentrotus purpuratus</name>
    <name type="common">Purple sea urchin</name>
    <dbReference type="NCBI Taxonomy" id="7668"/>
    <lineage>
        <taxon>Eukaryota</taxon>
        <taxon>Metazoa</taxon>
        <taxon>Echinodermata</taxon>
        <taxon>Eleutherozoa</taxon>
        <taxon>Echinozoa</taxon>
        <taxon>Echinoidea</taxon>
        <taxon>Euechinoidea</taxon>
        <taxon>Echinacea</taxon>
        <taxon>Camarodonta</taxon>
        <taxon>Echinidea</taxon>
        <taxon>Strongylocentrotidae</taxon>
        <taxon>Strongylocentrotus</taxon>
    </lineage>
</organism>
<accession>A0A7M7N996</accession>
<dbReference type="EnsemblMetazoa" id="XM_030977185">
    <property type="protein sequence ID" value="XP_030833045"/>
    <property type="gene ID" value="LOC582598"/>
</dbReference>
<dbReference type="InterPro" id="IPR003690">
    <property type="entry name" value="MTERF"/>
</dbReference>
<sequence>MDVVLHRSPALFRRTAVALLNLASRPRYDRSTVLESSGVLSDVTAQPVRSVCIASVISELKRVNLTESHPCLRITSEWTCPGIYRSSVRTCSSETVTSKRRVIPNQASKEYLASIGLDCDRLQKSRPTVLKQNVGHLQQHVDLLRSLGLDNSDIINIIYKEAAFLRKDVKSVYELVEYLKNTGLTDSQVANIFQRAPRFFSTPETVMDNVEYMKYLDVTDKNICYTLIYTPSMFYRVQGGVERVASYLKQVMTEEKFVGDHNLVIRYIMRNDPALFIRQVSELENNVKFLKGSGFHGEDLISIIRYCPSSIRIGTEFLKSRQEYLLKHLSLTKTTLRDLIRRHPQLLHASIETIQSHIDLVLELGFTTQDMVKTPRIFSRSLSSIRTRYDELTAVGCKPNLGSFIYSKERHQLVVLKFKMNERKKNKRTDEIEK</sequence>
<comment type="similarity">
    <text evidence="1">Belongs to the mTERF family.</text>
</comment>
<evidence type="ECO:0000256" key="2">
    <source>
        <dbReference type="ARBA" id="ARBA00022946"/>
    </source>
</evidence>
<dbReference type="GO" id="GO:0006393">
    <property type="term" value="P:termination of mitochondrial transcription"/>
    <property type="evidence" value="ECO:0000318"/>
    <property type="project" value="GO_Central"/>
</dbReference>
<proteinExistence type="inferred from homology"/>
<keyword evidence="2" id="KW-0809">Transit peptide</keyword>
<keyword evidence="4" id="KW-1185">Reference proteome</keyword>
<dbReference type="GeneID" id="582598"/>
<dbReference type="PANTHER" id="PTHR15437:SF6">
    <property type="entry name" value="TRANSCRIPTION TERMINATION FACTOR, MITOCHONDRIAL"/>
    <property type="match status" value="1"/>
</dbReference>
<dbReference type="PANTHER" id="PTHR15437">
    <property type="entry name" value="TRANSCRIPTION TERMINATION FACTOR, MITOCHONDRIAL"/>
    <property type="match status" value="1"/>
</dbReference>
<dbReference type="InterPro" id="IPR038538">
    <property type="entry name" value="MTERF_sf"/>
</dbReference>
<reference evidence="4" key="1">
    <citation type="submission" date="2015-02" db="EMBL/GenBank/DDBJ databases">
        <title>Genome sequencing for Strongylocentrotus purpuratus.</title>
        <authorList>
            <person name="Murali S."/>
            <person name="Liu Y."/>
            <person name="Vee V."/>
            <person name="English A."/>
            <person name="Wang M."/>
            <person name="Skinner E."/>
            <person name="Han Y."/>
            <person name="Muzny D.M."/>
            <person name="Worley K.C."/>
            <person name="Gibbs R.A."/>
        </authorList>
    </citation>
    <scope>NUCLEOTIDE SEQUENCE</scope>
</reference>
<reference evidence="3" key="2">
    <citation type="submission" date="2021-01" db="UniProtKB">
        <authorList>
            <consortium name="EnsemblMetazoa"/>
        </authorList>
    </citation>
    <scope>IDENTIFICATION</scope>
</reference>
<dbReference type="OrthoDB" id="637682at2759"/>
<dbReference type="AlphaFoldDB" id="A0A7M7N996"/>
<dbReference type="Gene3D" id="1.25.70.10">
    <property type="entry name" value="Transcription termination factor 3, mitochondrial"/>
    <property type="match status" value="2"/>
</dbReference>
<dbReference type="GO" id="GO:0003676">
    <property type="term" value="F:nucleic acid binding"/>
    <property type="evidence" value="ECO:0000318"/>
    <property type="project" value="GO_Central"/>
</dbReference>
<dbReference type="OMA" id="PEAVLCN"/>
<dbReference type="GO" id="GO:0005759">
    <property type="term" value="C:mitochondrial matrix"/>
    <property type="evidence" value="ECO:0000318"/>
    <property type="project" value="GO_Central"/>
</dbReference>
<protein>
    <submittedName>
        <fullName evidence="3">Uncharacterized protein</fullName>
    </submittedName>
</protein>
<dbReference type="RefSeq" id="XP_030833045.1">
    <property type="nucleotide sequence ID" value="XM_030977185.1"/>
</dbReference>
<dbReference type="InParanoid" id="A0A7M7N996"/>
<evidence type="ECO:0000313" key="4">
    <source>
        <dbReference type="Proteomes" id="UP000007110"/>
    </source>
</evidence>
<dbReference type="Pfam" id="PF02536">
    <property type="entry name" value="mTERF"/>
    <property type="match status" value="1"/>
</dbReference>
<dbReference type="SMART" id="SM00733">
    <property type="entry name" value="Mterf"/>
    <property type="match status" value="7"/>
</dbReference>
<dbReference type="Proteomes" id="UP000007110">
    <property type="component" value="Unassembled WGS sequence"/>
</dbReference>
<evidence type="ECO:0000313" key="3">
    <source>
        <dbReference type="EnsemblMetazoa" id="XP_030833045"/>
    </source>
</evidence>
<name>A0A7M7N996_STRPU</name>
<dbReference type="KEGG" id="spu:582598"/>